<dbReference type="AlphaFoldDB" id="G5ID88"/>
<dbReference type="InterPro" id="IPR010982">
    <property type="entry name" value="Lambda_DNA-bd_dom_sf"/>
</dbReference>
<dbReference type="Gene3D" id="1.10.260.40">
    <property type="entry name" value="lambda repressor-like DNA-binding domains"/>
    <property type="match status" value="1"/>
</dbReference>
<gene>
    <name evidence="2" type="ORF">HMPREF9473_01465</name>
</gene>
<evidence type="ECO:0000313" key="3">
    <source>
        <dbReference type="Proteomes" id="UP000005384"/>
    </source>
</evidence>
<organism evidence="2 3">
    <name type="scientific">Hungatella hathewayi WAL-18680</name>
    <dbReference type="NCBI Taxonomy" id="742737"/>
    <lineage>
        <taxon>Bacteria</taxon>
        <taxon>Bacillati</taxon>
        <taxon>Bacillota</taxon>
        <taxon>Clostridia</taxon>
        <taxon>Lachnospirales</taxon>
        <taxon>Lachnospiraceae</taxon>
        <taxon>Hungatella</taxon>
    </lineage>
</organism>
<keyword evidence="3" id="KW-1185">Reference proteome</keyword>
<dbReference type="Pfam" id="PF13443">
    <property type="entry name" value="HTH_26"/>
    <property type="match status" value="1"/>
</dbReference>
<dbReference type="SUPFAM" id="SSF47413">
    <property type="entry name" value="lambda repressor-like DNA-binding domains"/>
    <property type="match status" value="1"/>
</dbReference>
<evidence type="ECO:0000313" key="2">
    <source>
        <dbReference type="EMBL" id="EHI60535.1"/>
    </source>
</evidence>
<dbReference type="EMBL" id="ADLN01000015">
    <property type="protein sequence ID" value="EHI60535.1"/>
    <property type="molecule type" value="Genomic_DNA"/>
</dbReference>
<dbReference type="Proteomes" id="UP000005384">
    <property type="component" value="Unassembled WGS sequence"/>
</dbReference>
<dbReference type="OrthoDB" id="9807880at2"/>
<dbReference type="RefSeq" id="WP_006779451.1">
    <property type="nucleotide sequence ID" value="NZ_CP040506.1"/>
</dbReference>
<dbReference type="InterPro" id="IPR001387">
    <property type="entry name" value="Cro/C1-type_HTH"/>
</dbReference>
<sequence length="72" mass="8625">MITFEPLWKTLKDKNISQYDLIEHYHMSRGTLDNLKHNRSITLNTLNDLCNKFKCDITDIIEYTMDEEKESD</sequence>
<reference evidence="2 3" key="1">
    <citation type="submission" date="2011-08" db="EMBL/GenBank/DDBJ databases">
        <title>The Genome Sequence of Clostridium hathewayi WAL-18680.</title>
        <authorList>
            <consortium name="The Broad Institute Genome Sequencing Platform"/>
            <person name="Earl A."/>
            <person name="Ward D."/>
            <person name="Feldgarden M."/>
            <person name="Gevers D."/>
            <person name="Finegold S.M."/>
            <person name="Summanen P.H."/>
            <person name="Molitoris D.R."/>
            <person name="Song M."/>
            <person name="Daigneault M."/>
            <person name="Allen-Vercoe E."/>
            <person name="Young S.K."/>
            <person name="Zeng Q."/>
            <person name="Gargeya S."/>
            <person name="Fitzgerald M."/>
            <person name="Haas B."/>
            <person name="Abouelleil A."/>
            <person name="Alvarado L."/>
            <person name="Arachchi H.M."/>
            <person name="Berlin A."/>
            <person name="Brown A."/>
            <person name="Chapman S.B."/>
            <person name="Chen Z."/>
            <person name="Dunbar C."/>
            <person name="Freedman E."/>
            <person name="Gearin G."/>
            <person name="Gellesch M."/>
            <person name="Goldberg J."/>
            <person name="Griggs A."/>
            <person name="Gujja S."/>
            <person name="Heiman D."/>
            <person name="Howarth C."/>
            <person name="Larson L."/>
            <person name="Lui A."/>
            <person name="MacDonald P.J.P."/>
            <person name="Montmayeur A."/>
            <person name="Murphy C."/>
            <person name="Neiman D."/>
            <person name="Pearson M."/>
            <person name="Priest M."/>
            <person name="Roberts A."/>
            <person name="Saif S."/>
            <person name="Shea T."/>
            <person name="Shenoy N."/>
            <person name="Sisk P."/>
            <person name="Stolte C."/>
            <person name="Sykes S."/>
            <person name="Wortman J."/>
            <person name="Nusbaum C."/>
            <person name="Birren B."/>
        </authorList>
    </citation>
    <scope>NUCLEOTIDE SEQUENCE [LARGE SCALE GENOMIC DNA]</scope>
    <source>
        <strain evidence="2 3">WAL-18680</strain>
    </source>
</reference>
<proteinExistence type="predicted"/>
<protein>
    <recommendedName>
        <fullName evidence="1">HTH cro/C1-type domain-containing protein</fullName>
    </recommendedName>
</protein>
<comment type="caution">
    <text evidence="2">The sequence shown here is derived from an EMBL/GenBank/DDBJ whole genome shotgun (WGS) entry which is preliminary data.</text>
</comment>
<dbReference type="PATRIC" id="fig|742737.3.peg.1478"/>
<dbReference type="GO" id="GO:0003677">
    <property type="term" value="F:DNA binding"/>
    <property type="evidence" value="ECO:0007669"/>
    <property type="project" value="InterPro"/>
</dbReference>
<evidence type="ECO:0000259" key="1">
    <source>
        <dbReference type="Pfam" id="PF13443"/>
    </source>
</evidence>
<feature type="domain" description="HTH cro/C1-type" evidence="1">
    <location>
        <begin position="7"/>
        <end position="64"/>
    </location>
</feature>
<dbReference type="HOGENOM" id="CLU_066192_31_1_9"/>
<accession>G5ID88</accession>
<name>G5ID88_9FIRM</name>